<sequence length="104" mass="11250">MPPQSLANDYHYIRLSVNPPSTEALSLRKAMQDALSQSFGLISANTYIDVLWLSDDGSQMVVRVSNSEARKVMAAVATFTGSPALSVVKESSFLPSLLSSKPYP</sequence>
<protein>
    <recommendedName>
        <fullName evidence="2">Ribonucleases P/MRP subunit Pop8-like domain-containing protein</fullName>
    </recommendedName>
</protein>
<evidence type="ECO:0000259" key="2">
    <source>
        <dbReference type="Pfam" id="PF20976"/>
    </source>
</evidence>
<accession>A0ABP1CR90</accession>
<evidence type="ECO:0000313" key="4">
    <source>
        <dbReference type="Proteomes" id="UP001497453"/>
    </source>
</evidence>
<organism evidence="3 4">
    <name type="scientific">Somion occarium</name>
    <dbReference type="NCBI Taxonomy" id="3059160"/>
    <lineage>
        <taxon>Eukaryota</taxon>
        <taxon>Fungi</taxon>
        <taxon>Dikarya</taxon>
        <taxon>Basidiomycota</taxon>
        <taxon>Agaricomycotina</taxon>
        <taxon>Agaricomycetes</taxon>
        <taxon>Polyporales</taxon>
        <taxon>Cerrenaceae</taxon>
        <taxon>Somion</taxon>
    </lineage>
</organism>
<reference evidence="4" key="1">
    <citation type="submission" date="2024-04" db="EMBL/GenBank/DDBJ databases">
        <authorList>
            <person name="Shaw F."/>
            <person name="Minotto A."/>
        </authorList>
    </citation>
    <scope>NUCLEOTIDE SEQUENCE [LARGE SCALE GENOMIC DNA]</scope>
</reference>
<evidence type="ECO:0000256" key="1">
    <source>
        <dbReference type="ARBA" id="ARBA00022694"/>
    </source>
</evidence>
<keyword evidence="1" id="KW-0819">tRNA processing</keyword>
<dbReference type="EMBL" id="OZ037953">
    <property type="protein sequence ID" value="CAL1698211.1"/>
    <property type="molecule type" value="Genomic_DNA"/>
</dbReference>
<dbReference type="InterPro" id="IPR049128">
    <property type="entry name" value="Pop8-like_dom"/>
</dbReference>
<keyword evidence="4" id="KW-1185">Reference proteome</keyword>
<dbReference type="InterPro" id="IPR038085">
    <property type="entry name" value="Rnp2-like_sf"/>
</dbReference>
<gene>
    <name evidence="3" type="ORF">GFSPODELE1_LOCUS2050</name>
</gene>
<evidence type="ECO:0000313" key="3">
    <source>
        <dbReference type="EMBL" id="CAL1698211.1"/>
    </source>
</evidence>
<name>A0ABP1CR90_9APHY</name>
<dbReference type="SUPFAM" id="SSF160350">
    <property type="entry name" value="Rnp2-like"/>
    <property type="match status" value="1"/>
</dbReference>
<dbReference type="Proteomes" id="UP001497453">
    <property type="component" value="Chromosome 10"/>
</dbReference>
<proteinExistence type="predicted"/>
<feature type="domain" description="Ribonucleases P/MRP subunit Pop8-like" evidence="2">
    <location>
        <begin position="10"/>
        <end position="79"/>
    </location>
</feature>
<dbReference type="Pfam" id="PF20976">
    <property type="entry name" value="Pop8"/>
    <property type="match status" value="1"/>
</dbReference>